<dbReference type="KEGG" id="sdyn:Mal52_50110"/>
<reference evidence="1 2" key="1">
    <citation type="submission" date="2019-02" db="EMBL/GenBank/DDBJ databases">
        <title>Deep-cultivation of Planctomycetes and their phenomic and genomic characterization uncovers novel biology.</title>
        <authorList>
            <person name="Wiegand S."/>
            <person name="Jogler M."/>
            <person name="Boedeker C."/>
            <person name="Pinto D."/>
            <person name="Vollmers J."/>
            <person name="Rivas-Marin E."/>
            <person name="Kohn T."/>
            <person name="Peeters S.H."/>
            <person name="Heuer A."/>
            <person name="Rast P."/>
            <person name="Oberbeckmann S."/>
            <person name="Bunk B."/>
            <person name="Jeske O."/>
            <person name="Meyerdierks A."/>
            <person name="Storesund J.E."/>
            <person name="Kallscheuer N."/>
            <person name="Luecker S."/>
            <person name="Lage O.M."/>
            <person name="Pohl T."/>
            <person name="Merkel B.J."/>
            <person name="Hornburger P."/>
            <person name="Mueller R.-W."/>
            <person name="Bruemmer F."/>
            <person name="Labrenz M."/>
            <person name="Spormann A.M."/>
            <person name="Op den Camp H."/>
            <person name="Overmann J."/>
            <person name="Amann R."/>
            <person name="Jetten M.S.M."/>
            <person name="Mascher T."/>
            <person name="Medema M.H."/>
            <person name="Devos D.P."/>
            <person name="Kaster A.-K."/>
            <person name="Ovreas L."/>
            <person name="Rohde M."/>
            <person name="Galperin M.Y."/>
            <person name="Jogler C."/>
        </authorList>
    </citation>
    <scope>NUCLEOTIDE SEQUENCE [LARGE SCALE GENOMIC DNA]</scope>
    <source>
        <strain evidence="1 2">Mal52</strain>
    </source>
</reference>
<evidence type="ECO:0000313" key="1">
    <source>
        <dbReference type="EMBL" id="QDU46490.1"/>
    </source>
</evidence>
<proteinExistence type="predicted"/>
<evidence type="ECO:0000313" key="2">
    <source>
        <dbReference type="Proteomes" id="UP000319383"/>
    </source>
</evidence>
<sequence>MPIEVECECGHQIRIPEGWQTASTTCPSCGGTVAFANDDAAGDSSPVASARVCPVCGTKFLPREHWCTHCKAELDDLALWRRDPQQAVAAGKCPACCGNMLPRETACPRCQVVVKDYLDGINSESEHSSGRACRICGKRLLPNETACPQCKTPVEVV</sequence>
<dbReference type="RefSeq" id="WP_145378996.1">
    <property type="nucleotide sequence ID" value="NZ_CP036270.1"/>
</dbReference>
<name>A0A517ZVL1_9PLAN</name>
<organism evidence="1 2">
    <name type="scientific">Symmachiella dynata</name>
    <dbReference type="NCBI Taxonomy" id="2527995"/>
    <lineage>
        <taxon>Bacteria</taxon>
        <taxon>Pseudomonadati</taxon>
        <taxon>Planctomycetota</taxon>
        <taxon>Planctomycetia</taxon>
        <taxon>Planctomycetales</taxon>
        <taxon>Planctomycetaceae</taxon>
        <taxon>Symmachiella</taxon>
    </lineage>
</organism>
<dbReference type="Proteomes" id="UP000319383">
    <property type="component" value="Chromosome"/>
</dbReference>
<dbReference type="OrthoDB" id="252713at2"/>
<dbReference type="EMBL" id="CP036276">
    <property type="protein sequence ID" value="QDU46490.1"/>
    <property type="molecule type" value="Genomic_DNA"/>
</dbReference>
<protein>
    <submittedName>
        <fullName evidence="1">Double zinc ribbon</fullName>
    </submittedName>
</protein>
<dbReference type="AlphaFoldDB" id="A0A517ZVL1"/>
<gene>
    <name evidence="1" type="ORF">Mal52_50110</name>
</gene>
<keyword evidence="2" id="KW-1185">Reference proteome</keyword>
<accession>A0A517ZVL1</accession>